<proteinExistence type="predicted"/>
<sequence length="853" mass="95125">MGKRAQAGVAQPAGKVGKTQRGADFPEAAAHLAEIHQAVQQIAKHPVLQDILTAEPVEFGARDKWGNVGYKHPFNVQQYRNAMMSQGAAEFAGNFFWCNPCWLALHGVPPNKRQLLEISDRDFAEPVEFPDCITLAAPDKHFPDGQKHVDWFKRVTPEEVVHAYLLAVARDAQDVETPPETMTLWRKYLLSTTFRVVLASGEAVHWLTVKHREEMTRRFQAVQRTALQRVFEVVAYLQQQNALPAPGAGKTCAVTTLAHTYANYGCTAGGERITENFIVEAVRLWRSLLSHKESRAILLELEEEFGHRNPLNGVSRLAELAKVCRGSSAEQLWVLSTVQDRLRSGQMQVSENLSAECLSGRSAGGKGLVQLYLYKRELQQDILQRLMAMHPLQPEVATKIKQIFSSHVSYREQCKPYSGEADISYTVAWPRSGHLIASILEDGQPFALRFAFDTIYSKETDPLQKVALRARKSVREYWEYDAPSKRLEEWKKALEQETGANLQDSPSRADNAVVGSVGQDDEGGEETWEDRARLQMAQAGCQDAPVLERFVTKASRLVTSHVQLVTMEMSETELADALSNTPALQVSGTQGLQYCALLLDSKLSGEAVTSPHIRTPAYAEDAFRKLVAAFTKAKGSCGSVLPGSLVMVADAGKMGLTNTDFKRLFLDEESKVIRDNKSTLLYLAYSHEQLAKRRRATKVRGGNLQLMEVLTIFWGERPEIPRRDRLVYKLGSQTNEGNLLSAIQYQPWPQCWALPFSKKKELFGPFRRPVGGTTAPEGVDEEVEEQCQAVRRSRFFPLCALMGVRRCQATADASAVEELPGATGLAVNAGRGSCAKRVDTNLEPVFFHSWHEQ</sequence>
<feature type="region of interest" description="Disordered" evidence="1">
    <location>
        <begin position="497"/>
        <end position="527"/>
    </location>
</feature>
<reference evidence="2" key="1">
    <citation type="submission" date="2023-08" db="EMBL/GenBank/DDBJ databases">
        <authorList>
            <person name="Chen Y."/>
            <person name="Shah S."/>
            <person name="Dougan E. K."/>
            <person name="Thang M."/>
            <person name="Chan C."/>
        </authorList>
    </citation>
    <scope>NUCLEOTIDE SEQUENCE</scope>
</reference>
<evidence type="ECO:0000313" key="2">
    <source>
        <dbReference type="EMBL" id="CAJ1389954.1"/>
    </source>
</evidence>
<comment type="caution">
    <text evidence="2">The sequence shown here is derived from an EMBL/GenBank/DDBJ whole genome shotgun (WGS) entry which is preliminary data.</text>
</comment>
<accession>A0AA36INI7</accession>
<feature type="non-terminal residue" evidence="2">
    <location>
        <position position="853"/>
    </location>
</feature>
<feature type="compositionally biased region" description="Polar residues" evidence="1">
    <location>
        <begin position="498"/>
        <end position="508"/>
    </location>
</feature>
<dbReference type="AlphaFoldDB" id="A0AA36INI7"/>
<dbReference type="EMBL" id="CAUJNA010001978">
    <property type="protein sequence ID" value="CAJ1389954.1"/>
    <property type="molecule type" value="Genomic_DNA"/>
</dbReference>
<evidence type="ECO:0000313" key="3">
    <source>
        <dbReference type="Proteomes" id="UP001178507"/>
    </source>
</evidence>
<dbReference type="Proteomes" id="UP001178507">
    <property type="component" value="Unassembled WGS sequence"/>
</dbReference>
<keyword evidence="3" id="KW-1185">Reference proteome</keyword>
<protein>
    <submittedName>
        <fullName evidence="2">Uncharacterized protein</fullName>
    </submittedName>
</protein>
<name>A0AA36INI7_9DINO</name>
<feature type="region of interest" description="Disordered" evidence="1">
    <location>
        <begin position="1"/>
        <end position="21"/>
    </location>
</feature>
<organism evidence="2 3">
    <name type="scientific">Effrenium voratum</name>
    <dbReference type="NCBI Taxonomy" id="2562239"/>
    <lineage>
        <taxon>Eukaryota</taxon>
        <taxon>Sar</taxon>
        <taxon>Alveolata</taxon>
        <taxon>Dinophyceae</taxon>
        <taxon>Suessiales</taxon>
        <taxon>Symbiodiniaceae</taxon>
        <taxon>Effrenium</taxon>
    </lineage>
</organism>
<gene>
    <name evidence="2" type="ORF">EVOR1521_LOCUS15474</name>
</gene>
<evidence type="ECO:0000256" key="1">
    <source>
        <dbReference type="SAM" id="MobiDB-lite"/>
    </source>
</evidence>